<dbReference type="Proteomes" id="UP000050509">
    <property type="component" value="Unassembled WGS sequence"/>
</dbReference>
<name>A0A0P9DQE1_9CHLR</name>
<evidence type="ECO:0000313" key="2">
    <source>
        <dbReference type="EMBL" id="KPV52409.1"/>
    </source>
</evidence>
<feature type="transmembrane region" description="Helical" evidence="1">
    <location>
        <begin position="52"/>
        <end position="70"/>
    </location>
</feature>
<evidence type="ECO:0000313" key="3">
    <source>
        <dbReference type="Proteomes" id="UP000050509"/>
    </source>
</evidence>
<comment type="caution">
    <text evidence="2">The sequence shown here is derived from an EMBL/GenBank/DDBJ whole genome shotgun (WGS) entry which is preliminary data.</text>
</comment>
<keyword evidence="1" id="KW-1133">Transmembrane helix</keyword>
<reference evidence="2 3" key="1">
    <citation type="submission" date="2015-09" db="EMBL/GenBank/DDBJ databases">
        <title>Draft genome sequence of Kouleothrix aurantiaca JCM 19913.</title>
        <authorList>
            <person name="Hemp J."/>
        </authorList>
    </citation>
    <scope>NUCLEOTIDE SEQUENCE [LARGE SCALE GENOMIC DNA]</scope>
    <source>
        <strain evidence="2 3">COM-B</strain>
    </source>
</reference>
<evidence type="ECO:0000256" key="1">
    <source>
        <dbReference type="SAM" id="Phobius"/>
    </source>
</evidence>
<dbReference type="EMBL" id="LJCR01000554">
    <property type="protein sequence ID" value="KPV52409.1"/>
    <property type="molecule type" value="Genomic_DNA"/>
</dbReference>
<proteinExistence type="predicted"/>
<sequence>MDAVLVVLSCVAAAALVARVQGHHRLAAPGLLVGLFAGIASAIMARHIGVENVALPIFFGCALTLALAPLRRGFGG</sequence>
<keyword evidence="3" id="KW-1185">Reference proteome</keyword>
<accession>A0A0P9DQE1</accession>
<dbReference type="AlphaFoldDB" id="A0A0P9DQE1"/>
<gene>
    <name evidence="2" type="ORF">SE17_15665</name>
</gene>
<feature type="transmembrane region" description="Helical" evidence="1">
    <location>
        <begin position="28"/>
        <end position="45"/>
    </location>
</feature>
<protein>
    <submittedName>
        <fullName evidence="2">Uncharacterized protein</fullName>
    </submittedName>
</protein>
<keyword evidence="1" id="KW-0472">Membrane</keyword>
<keyword evidence="1" id="KW-0812">Transmembrane</keyword>
<organism evidence="2 3">
    <name type="scientific">Kouleothrix aurantiaca</name>
    <dbReference type="NCBI Taxonomy" id="186479"/>
    <lineage>
        <taxon>Bacteria</taxon>
        <taxon>Bacillati</taxon>
        <taxon>Chloroflexota</taxon>
        <taxon>Chloroflexia</taxon>
        <taxon>Chloroflexales</taxon>
        <taxon>Roseiflexineae</taxon>
        <taxon>Roseiflexaceae</taxon>
        <taxon>Kouleothrix</taxon>
    </lineage>
</organism>